<proteinExistence type="predicted"/>
<sequence length="136" mass="14668">MIAVPHIRPAVVLLLLIPGLLAVTGCSSSPDVPEGKWTGALTPMNHPEMQTSVAYNVATQDGGLMIDVIGPNGNVVRAQQPELQGDTLAFRFPEPEENVMLTCRLGRTEEIPDGFAGRCTDENGQWARFTMRPPAT</sequence>
<evidence type="ECO:0000313" key="1">
    <source>
        <dbReference type="EMBL" id="PEN10937.1"/>
    </source>
</evidence>
<dbReference type="RefSeq" id="WP_098079114.1">
    <property type="nucleotide sequence ID" value="NZ_PDEQ01000013.1"/>
</dbReference>
<dbReference type="EMBL" id="PDEQ01000013">
    <property type="protein sequence ID" value="PEN10937.1"/>
    <property type="molecule type" value="Genomic_DNA"/>
</dbReference>
<protein>
    <submittedName>
        <fullName evidence="1">Uncharacterized protein</fullName>
    </submittedName>
</protein>
<dbReference type="OrthoDB" id="640949at2"/>
<accession>A0A2A8CTG3</accession>
<dbReference type="Proteomes" id="UP000220102">
    <property type="component" value="Unassembled WGS sequence"/>
</dbReference>
<keyword evidence="2" id="KW-1185">Reference proteome</keyword>
<comment type="caution">
    <text evidence="1">The sequence shown here is derived from an EMBL/GenBank/DDBJ whole genome shotgun (WGS) entry which is preliminary data.</text>
</comment>
<reference evidence="1 2" key="1">
    <citation type="submission" date="2017-10" db="EMBL/GenBank/DDBJ databases">
        <title>Draft genome of Longibacter Salinarum.</title>
        <authorList>
            <person name="Goh K.M."/>
            <person name="Shamsir M.S."/>
            <person name="Lim S.W."/>
        </authorList>
    </citation>
    <scope>NUCLEOTIDE SEQUENCE [LARGE SCALE GENOMIC DNA]</scope>
    <source>
        <strain evidence="1 2">KCTC 52045</strain>
    </source>
</reference>
<name>A0A2A8CTG3_9BACT</name>
<dbReference type="AlphaFoldDB" id="A0A2A8CTG3"/>
<gene>
    <name evidence="1" type="ORF">CRI94_17035</name>
</gene>
<evidence type="ECO:0000313" key="2">
    <source>
        <dbReference type="Proteomes" id="UP000220102"/>
    </source>
</evidence>
<organism evidence="1 2">
    <name type="scientific">Longibacter salinarum</name>
    <dbReference type="NCBI Taxonomy" id="1850348"/>
    <lineage>
        <taxon>Bacteria</taxon>
        <taxon>Pseudomonadati</taxon>
        <taxon>Rhodothermota</taxon>
        <taxon>Rhodothermia</taxon>
        <taxon>Rhodothermales</taxon>
        <taxon>Salisaetaceae</taxon>
        <taxon>Longibacter</taxon>
    </lineage>
</organism>